<name>H0EQL3_GLAL7</name>
<dbReference type="InParanoid" id="H0EQL3"/>
<feature type="compositionally biased region" description="Polar residues" evidence="1">
    <location>
        <begin position="215"/>
        <end position="230"/>
    </location>
</feature>
<dbReference type="AlphaFoldDB" id="H0EQL3"/>
<dbReference type="EMBL" id="AGUE01000125">
    <property type="protein sequence ID" value="EHK99135.1"/>
    <property type="molecule type" value="Genomic_DNA"/>
</dbReference>
<dbReference type="OrthoDB" id="4770086at2759"/>
<evidence type="ECO:0000256" key="1">
    <source>
        <dbReference type="SAM" id="MobiDB-lite"/>
    </source>
</evidence>
<comment type="caution">
    <text evidence="2">The sequence shown here is derived from an EMBL/GenBank/DDBJ whole genome shotgun (WGS) entry which is preliminary data.</text>
</comment>
<keyword evidence="3" id="KW-1185">Reference proteome</keyword>
<dbReference type="HOGENOM" id="CLU_721698_0_0_1"/>
<feature type="compositionally biased region" description="Basic residues" evidence="1">
    <location>
        <begin position="276"/>
        <end position="288"/>
    </location>
</feature>
<gene>
    <name evidence="2" type="ORF">M7I_4967</name>
</gene>
<feature type="region of interest" description="Disordered" evidence="1">
    <location>
        <begin position="338"/>
        <end position="366"/>
    </location>
</feature>
<protein>
    <submittedName>
        <fullName evidence="2">Uncharacterized protein</fullName>
    </submittedName>
</protein>
<sequence length="383" mass="44117">MSQAPTREKCNDGSWDFGDNPGDFPLWFGKHKGQAFSELDLGYRYYMLSQFTESDSANGEKFKALHHVYNEWYDERKSPFSQIVWFGEDKGHEIRVLYGQPKKWRFLITGGCKPENKNALLELFARQEAWLEKHPRALREKRYPVMICNSVGEKLGPRDGTLSPDPDDKYQSDDGFIVDDDFDDEESEDEEEDMKEEDHEDETDDEPINKKSKRTSASFRTVNPQLQESPSRTRKRASEFIASSESDTATETEENSDMSRDEKASMSFSRKPASPRPRKSRTKKHKVLRTPPPIFDSDDEDDNLPPISKVLQNSHTKEPAYEMKGRSDVTAMVSIIASDDEGSDEEDIVAPGSSRRKTRIGQTPRRLVKREEYKKVTKLSFED</sequence>
<feature type="region of interest" description="Disordered" evidence="1">
    <location>
        <begin position="153"/>
        <end position="319"/>
    </location>
</feature>
<accession>H0EQL3</accession>
<proteinExistence type="predicted"/>
<feature type="compositionally biased region" description="Acidic residues" evidence="1">
    <location>
        <begin position="176"/>
        <end position="206"/>
    </location>
</feature>
<evidence type="ECO:0000313" key="3">
    <source>
        <dbReference type="Proteomes" id="UP000005446"/>
    </source>
</evidence>
<feature type="compositionally biased region" description="Acidic residues" evidence="1">
    <location>
        <begin position="338"/>
        <end position="348"/>
    </location>
</feature>
<reference evidence="2 3" key="1">
    <citation type="journal article" date="2012" name="Eukaryot. Cell">
        <title>Genome sequence of the fungus Glarea lozoyensis: the first genome sequence of a species from the Helotiaceae family.</title>
        <authorList>
            <person name="Youssar L."/>
            <person name="Gruening B.A."/>
            <person name="Erxleben A."/>
            <person name="Guenther S."/>
            <person name="Huettel W."/>
        </authorList>
    </citation>
    <scope>NUCLEOTIDE SEQUENCE [LARGE SCALE GENOMIC DNA]</scope>
    <source>
        <strain evidence="3">ATCC 74030 / MF5533</strain>
    </source>
</reference>
<dbReference type="Proteomes" id="UP000005446">
    <property type="component" value="Unassembled WGS sequence"/>
</dbReference>
<evidence type="ECO:0000313" key="2">
    <source>
        <dbReference type="EMBL" id="EHK99135.1"/>
    </source>
</evidence>
<organism evidence="2 3">
    <name type="scientific">Glarea lozoyensis (strain ATCC 74030 / MF5533)</name>
    <dbReference type="NCBI Taxonomy" id="1104152"/>
    <lineage>
        <taxon>Eukaryota</taxon>
        <taxon>Fungi</taxon>
        <taxon>Dikarya</taxon>
        <taxon>Ascomycota</taxon>
        <taxon>Pezizomycotina</taxon>
        <taxon>Leotiomycetes</taxon>
        <taxon>Helotiales</taxon>
        <taxon>Helotiaceae</taxon>
        <taxon>Glarea</taxon>
    </lineage>
</organism>